<protein>
    <submittedName>
        <fullName evidence="2">Uncharacterized protein</fullName>
    </submittedName>
</protein>
<dbReference type="Proteomes" id="UP001190700">
    <property type="component" value="Unassembled WGS sequence"/>
</dbReference>
<dbReference type="EMBL" id="LGRX02033931">
    <property type="protein sequence ID" value="KAK3239393.1"/>
    <property type="molecule type" value="Genomic_DNA"/>
</dbReference>
<dbReference type="AlphaFoldDB" id="A0AAE0ESK0"/>
<evidence type="ECO:0000313" key="3">
    <source>
        <dbReference type="Proteomes" id="UP001190700"/>
    </source>
</evidence>
<evidence type="ECO:0000256" key="1">
    <source>
        <dbReference type="SAM" id="MobiDB-lite"/>
    </source>
</evidence>
<organism evidence="2 3">
    <name type="scientific">Cymbomonas tetramitiformis</name>
    <dbReference type="NCBI Taxonomy" id="36881"/>
    <lineage>
        <taxon>Eukaryota</taxon>
        <taxon>Viridiplantae</taxon>
        <taxon>Chlorophyta</taxon>
        <taxon>Pyramimonadophyceae</taxon>
        <taxon>Pyramimonadales</taxon>
        <taxon>Pyramimonadaceae</taxon>
        <taxon>Cymbomonas</taxon>
    </lineage>
</organism>
<reference evidence="2 3" key="1">
    <citation type="journal article" date="2015" name="Genome Biol. Evol.">
        <title>Comparative Genomics of a Bacterivorous Green Alga Reveals Evolutionary Causalities and Consequences of Phago-Mixotrophic Mode of Nutrition.</title>
        <authorList>
            <person name="Burns J.A."/>
            <person name="Paasch A."/>
            <person name="Narechania A."/>
            <person name="Kim E."/>
        </authorList>
    </citation>
    <scope>NUCLEOTIDE SEQUENCE [LARGE SCALE GENOMIC DNA]</scope>
    <source>
        <strain evidence="2 3">PLY_AMNH</strain>
    </source>
</reference>
<evidence type="ECO:0000313" key="2">
    <source>
        <dbReference type="EMBL" id="KAK3239393.1"/>
    </source>
</evidence>
<keyword evidence="3" id="KW-1185">Reference proteome</keyword>
<gene>
    <name evidence="2" type="ORF">CYMTET_50683</name>
</gene>
<proteinExistence type="predicted"/>
<feature type="compositionally biased region" description="Polar residues" evidence="1">
    <location>
        <begin position="66"/>
        <end position="79"/>
    </location>
</feature>
<sequence length="121" mass="13790">MTFTFQRSRKPFAYIEKKGKGEAGSNINEQHILLTASFLIEADTLHEAWEYQVPNYKIRDTGKAAAQSTEHGTWTVKAQSTKDGHTKNKAHNTEHRQSEHRAQCAKHGQPEHKAQSTEYRA</sequence>
<accession>A0AAE0ESK0</accession>
<feature type="compositionally biased region" description="Basic and acidic residues" evidence="1">
    <location>
        <begin position="80"/>
        <end position="121"/>
    </location>
</feature>
<feature type="region of interest" description="Disordered" evidence="1">
    <location>
        <begin position="64"/>
        <end position="121"/>
    </location>
</feature>
<comment type="caution">
    <text evidence="2">The sequence shown here is derived from an EMBL/GenBank/DDBJ whole genome shotgun (WGS) entry which is preliminary data.</text>
</comment>
<name>A0AAE0ESK0_9CHLO</name>